<dbReference type="OrthoDB" id="2376311at2"/>
<accession>A0A1N7LYN3</accession>
<dbReference type="RefSeq" id="WP_076346149.1">
    <property type="nucleotide sequence ID" value="NZ_FTOO01000004.1"/>
</dbReference>
<dbReference type="Proteomes" id="UP000186156">
    <property type="component" value="Unassembled WGS sequence"/>
</dbReference>
<feature type="region of interest" description="Disordered" evidence="1">
    <location>
        <begin position="1"/>
        <end position="43"/>
    </location>
</feature>
<dbReference type="STRING" id="252246.SAMN05421799_10482"/>
<dbReference type="EMBL" id="FTOO01000004">
    <property type="protein sequence ID" value="SIS78922.1"/>
    <property type="molecule type" value="Genomic_DNA"/>
</dbReference>
<protein>
    <submittedName>
        <fullName evidence="2">Uncharacterized protein</fullName>
    </submittedName>
</protein>
<evidence type="ECO:0000313" key="2">
    <source>
        <dbReference type="EMBL" id="SIS78922.1"/>
    </source>
</evidence>
<dbReference type="InterPro" id="IPR024980">
    <property type="entry name" value="DUF3886"/>
</dbReference>
<gene>
    <name evidence="2" type="ORF">SAMN05421799_10482</name>
</gene>
<name>A0A1N7LYN3_9BACL</name>
<evidence type="ECO:0000256" key="1">
    <source>
        <dbReference type="SAM" id="MobiDB-lite"/>
    </source>
</evidence>
<dbReference type="AlphaFoldDB" id="A0A1N7LYN3"/>
<feature type="region of interest" description="Disordered" evidence="1">
    <location>
        <begin position="61"/>
        <end position="99"/>
    </location>
</feature>
<sequence>MAKRKPLKQRDEDGLDKPAYARGEEPKPQAEEPPLPNRSTVQLEEALDGEVAQKLLALRQALEPQEQPAAPAPQRAPKKSGVARGAKRAPSEDDDVSFEELLNPRDEEVSFEALLEQSKLDWHFFKGDD</sequence>
<reference evidence="3" key="1">
    <citation type="submission" date="2017-01" db="EMBL/GenBank/DDBJ databases">
        <authorList>
            <person name="Varghese N."/>
            <person name="Submissions S."/>
        </authorList>
    </citation>
    <scope>NUCLEOTIDE SEQUENCE [LARGE SCALE GENOMIC DNA]</scope>
    <source>
        <strain evidence="3">DSM 16176</strain>
    </source>
</reference>
<feature type="compositionally biased region" description="Low complexity" evidence="1">
    <location>
        <begin position="61"/>
        <end position="75"/>
    </location>
</feature>
<evidence type="ECO:0000313" key="3">
    <source>
        <dbReference type="Proteomes" id="UP000186156"/>
    </source>
</evidence>
<proteinExistence type="predicted"/>
<dbReference type="Pfam" id="PF13025">
    <property type="entry name" value="DUF3886"/>
    <property type="match status" value="1"/>
</dbReference>
<keyword evidence="3" id="KW-1185">Reference proteome</keyword>
<organism evidence="2 3">
    <name type="scientific">Alicyclobacillus vulcanalis</name>
    <dbReference type="NCBI Taxonomy" id="252246"/>
    <lineage>
        <taxon>Bacteria</taxon>
        <taxon>Bacillati</taxon>
        <taxon>Bacillota</taxon>
        <taxon>Bacilli</taxon>
        <taxon>Bacillales</taxon>
        <taxon>Alicyclobacillaceae</taxon>
        <taxon>Alicyclobacillus</taxon>
    </lineage>
</organism>